<name>A0ABV6J108_9PROT</name>
<evidence type="ECO:0000256" key="4">
    <source>
        <dbReference type="ARBA" id="ARBA00005163"/>
    </source>
</evidence>
<evidence type="ECO:0000256" key="10">
    <source>
        <dbReference type="ARBA" id="ARBA00022692"/>
    </source>
</evidence>
<dbReference type="SUPFAM" id="SSF81343">
    <property type="entry name" value="Fumarate reductase respiratory complex transmembrane subunits"/>
    <property type="match status" value="1"/>
</dbReference>
<proteinExistence type="predicted"/>
<evidence type="ECO:0000256" key="13">
    <source>
        <dbReference type="ARBA" id="ARBA00022989"/>
    </source>
</evidence>
<dbReference type="InterPro" id="IPR034804">
    <property type="entry name" value="SQR/QFR_C/D"/>
</dbReference>
<evidence type="ECO:0000256" key="15">
    <source>
        <dbReference type="ARBA" id="ARBA00023136"/>
    </source>
</evidence>
<evidence type="ECO:0000256" key="8">
    <source>
        <dbReference type="ARBA" id="ARBA00022532"/>
    </source>
</evidence>
<keyword evidence="14" id="KW-0408">Iron</keyword>
<dbReference type="NCBIfam" id="TIGR02968">
    <property type="entry name" value="succ_dehyd_anc"/>
    <property type="match status" value="1"/>
</dbReference>
<keyword evidence="7" id="KW-0813">Transport</keyword>
<feature type="compositionally biased region" description="Polar residues" evidence="16">
    <location>
        <begin position="1"/>
        <end position="16"/>
    </location>
</feature>
<evidence type="ECO:0000256" key="7">
    <source>
        <dbReference type="ARBA" id="ARBA00022448"/>
    </source>
</evidence>
<dbReference type="InterPro" id="IPR014312">
    <property type="entry name" value="Succ_DH_anchor"/>
</dbReference>
<comment type="subcellular location">
    <subcellularLocation>
        <location evidence="3">Membrane</location>
        <topology evidence="3">Multi-pass membrane protein</topology>
    </subcellularLocation>
</comment>
<evidence type="ECO:0000256" key="14">
    <source>
        <dbReference type="ARBA" id="ARBA00023004"/>
    </source>
</evidence>
<feature type="transmembrane region" description="Helical" evidence="17">
    <location>
        <begin position="111"/>
        <end position="136"/>
    </location>
</feature>
<feature type="region of interest" description="Disordered" evidence="16">
    <location>
        <begin position="1"/>
        <end position="28"/>
    </location>
</feature>
<comment type="cofactor">
    <cofactor evidence="1">
        <name>heme</name>
        <dbReference type="ChEBI" id="CHEBI:30413"/>
    </cofactor>
</comment>
<reference evidence="18 19" key="1">
    <citation type="submission" date="2024-09" db="EMBL/GenBank/DDBJ databases">
        <authorList>
            <person name="Sun Q."/>
            <person name="Mori K."/>
        </authorList>
    </citation>
    <scope>NUCLEOTIDE SEQUENCE [LARGE SCALE GENOMIC DNA]</scope>
    <source>
        <strain evidence="18 19">CCM 7468</strain>
    </source>
</reference>
<comment type="subunit">
    <text evidence="5">Part of an enzyme complex containing four subunits: a flavoprotein, an iron-sulfur protein, plus two membrane-anchoring proteins, SdhC and SdhD.</text>
</comment>
<gene>
    <name evidence="18" type="primary">sdhD</name>
    <name evidence="18" type="ORF">ACFFIC_29010</name>
</gene>
<evidence type="ECO:0000256" key="9">
    <source>
        <dbReference type="ARBA" id="ARBA00022617"/>
    </source>
</evidence>
<keyword evidence="15 17" id="KW-0472">Membrane</keyword>
<dbReference type="InterPro" id="IPR000701">
    <property type="entry name" value="SuccDH_FuR_B_TM-su"/>
</dbReference>
<dbReference type="RefSeq" id="WP_377057038.1">
    <property type="nucleotide sequence ID" value="NZ_JBHLVZ010000114.1"/>
</dbReference>
<evidence type="ECO:0000256" key="5">
    <source>
        <dbReference type="ARBA" id="ARBA00011558"/>
    </source>
</evidence>
<keyword evidence="12" id="KW-0249">Electron transport</keyword>
<dbReference type="Proteomes" id="UP001589789">
    <property type="component" value="Unassembled WGS sequence"/>
</dbReference>
<organism evidence="18 19">
    <name type="scientific">Muricoccus vinaceus</name>
    <dbReference type="NCBI Taxonomy" id="424704"/>
    <lineage>
        <taxon>Bacteria</taxon>
        <taxon>Pseudomonadati</taxon>
        <taxon>Pseudomonadota</taxon>
        <taxon>Alphaproteobacteria</taxon>
        <taxon>Acetobacterales</taxon>
        <taxon>Roseomonadaceae</taxon>
        <taxon>Muricoccus</taxon>
    </lineage>
</organism>
<dbReference type="EMBL" id="JBHLVZ010000114">
    <property type="protein sequence ID" value="MFC0389556.1"/>
    <property type="molecule type" value="Genomic_DNA"/>
</dbReference>
<dbReference type="Gene3D" id="1.20.1300.10">
    <property type="entry name" value="Fumarate reductase/succinate dehydrogenase, transmembrane subunit"/>
    <property type="match status" value="1"/>
</dbReference>
<keyword evidence="19" id="KW-1185">Reference proteome</keyword>
<evidence type="ECO:0000256" key="3">
    <source>
        <dbReference type="ARBA" id="ARBA00004141"/>
    </source>
</evidence>
<comment type="caution">
    <text evidence="18">The sequence shown here is derived from an EMBL/GenBank/DDBJ whole genome shotgun (WGS) entry which is preliminary data.</text>
</comment>
<keyword evidence="11" id="KW-0479">Metal-binding</keyword>
<evidence type="ECO:0000256" key="2">
    <source>
        <dbReference type="ARBA" id="ARBA00004050"/>
    </source>
</evidence>
<keyword evidence="13 17" id="KW-1133">Transmembrane helix</keyword>
<dbReference type="CDD" id="cd03495">
    <property type="entry name" value="SQR_TypeC_SdhD_like"/>
    <property type="match status" value="1"/>
</dbReference>
<evidence type="ECO:0000313" key="19">
    <source>
        <dbReference type="Proteomes" id="UP001589789"/>
    </source>
</evidence>
<evidence type="ECO:0000256" key="12">
    <source>
        <dbReference type="ARBA" id="ARBA00022982"/>
    </source>
</evidence>
<sequence length="139" mass="15419">MSENFPSTTDHQTRLQTPLGRVRQNGSAKSGTHHWWMQRVTSIALLPLMLWFIFSLAIRAGAPYEEFAHWVGHPFNAVLLLLLTGIGFYHTAGGLQVVIEDYIRPERRAMVAGLLIRGACWLLGLLSALSILRLAVAAA</sequence>
<dbReference type="Pfam" id="PF01127">
    <property type="entry name" value="Sdh_cyt"/>
    <property type="match status" value="1"/>
</dbReference>
<comment type="function">
    <text evidence="2">Membrane-anchoring subunit of succinate dehydrogenase (SDH).</text>
</comment>
<comment type="pathway">
    <text evidence="4">Carbohydrate metabolism; tricarboxylic acid cycle.</text>
</comment>
<protein>
    <recommendedName>
        <fullName evidence="6">Succinate dehydrogenase hydrophobic membrane anchor subunit</fullName>
    </recommendedName>
</protein>
<feature type="transmembrane region" description="Helical" evidence="17">
    <location>
        <begin position="40"/>
        <end position="58"/>
    </location>
</feature>
<keyword evidence="9" id="KW-0349">Heme</keyword>
<keyword evidence="10 17" id="KW-0812">Transmembrane</keyword>
<evidence type="ECO:0000256" key="11">
    <source>
        <dbReference type="ARBA" id="ARBA00022723"/>
    </source>
</evidence>
<evidence type="ECO:0000256" key="16">
    <source>
        <dbReference type="SAM" id="MobiDB-lite"/>
    </source>
</evidence>
<evidence type="ECO:0000256" key="1">
    <source>
        <dbReference type="ARBA" id="ARBA00001971"/>
    </source>
</evidence>
<feature type="transmembrane region" description="Helical" evidence="17">
    <location>
        <begin position="78"/>
        <end position="99"/>
    </location>
</feature>
<evidence type="ECO:0000313" key="18">
    <source>
        <dbReference type="EMBL" id="MFC0389556.1"/>
    </source>
</evidence>
<keyword evidence="8" id="KW-0816">Tricarboxylic acid cycle</keyword>
<evidence type="ECO:0000256" key="17">
    <source>
        <dbReference type="SAM" id="Phobius"/>
    </source>
</evidence>
<evidence type="ECO:0000256" key="6">
    <source>
        <dbReference type="ARBA" id="ARBA00019425"/>
    </source>
</evidence>
<accession>A0ABV6J108</accession>